<evidence type="ECO:0000313" key="2">
    <source>
        <dbReference type="EMBL" id="ROP44875.1"/>
    </source>
</evidence>
<keyword evidence="1" id="KW-0732">Signal</keyword>
<name>A0A3N1HQU5_9ACTN</name>
<sequence>MGTKQVGRRVAGVLAGAVALGGLVVAPASATTTPDDVCAVQAYVPGYKVSIDAPAKDVPVTLLDDCDRTADVVIDVEGPEGAGYSFFYRPGQAQDVWFFSDEYPYGTYRFVAGAGTGDVQVRPVEVVVKYGARASLRGSRSGDDVTLRVQASYYDASKYSYQPLRDRRATIEILGKDGRTWQYLRSVTVPRTGIVDHTFTNRYAATYRVTTWETHNIFSRTSQAVTVPGR</sequence>
<feature type="chain" id="PRO_5018157738" evidence="1">
    <location>
        <begin position="31"/>
        <end position="230"/>
    </location>
</feature>
<accession>A0A3N1HQU5</accession>
<dbReference type="InParanoid" id="A0A3N1HQU5"/>
<proteinExistence type="predicted"/>
<feature type="signal peptide" evidence="1">
    <location>
        <begin position="1"/>
        <end position="30"/>
    </location>
</feature>
<dbReference type="RefSeq" id="WP_123379097.1">
    <property type="nucleotide sequence ID" value="NZ_RJKN01000002.1"/>
</dbReference>
<keyword evidence="3" id="KW-1185">Reference proteome</keyword>
<protein>
    <submittedName>
        <fullName evidence="2">Uncharacterized protein</fullName>
    </submittedName>
</protein>
<evidence type="ECO:0000313" key="3">
    <source>
        <dbReference type="Proteomes" id="UP000276232"/>
    </source>
</evidence>
<comment type="caution">
    <text evidence="2">The sequence shown here is derived from an EMBL/GenBank/DDBJ whole genome shotgun (WGS) entry which is preliminary data.</text>
</comment>
<gene>
    <name evidence="2" type="ORF">EDC03_1005</name>
</gene>
<evidence type="ECO:0000256" key="1">
    <source>
        <dbReference type="SAM" id="SignalP"/>
    </source>
</evidence>
<dbReference type="AlphaFoldDB" id="A0A3N1HQU5"/>
<dbReference type="EMBL" id="RJKN01000002">
    <property type="protein sequence ID" value="ROP44875.1"/>
    <property type="molecule type" value="Genomic_DNA"/>
</dbReference>
<organism evidence="2 3">
    <name type="scientific">Pseudokineococcus lusitanus</name>
    <dbReference type="NCBI Taxonomy" id="763993"/>
    <lineage>
        <taxon>Bacteria</taxon>
        <taxon>Bacillati</taxon>
        <taxon>Actinomycetota</taxon>
        <taxon>Actinomycetes</taxon>
        <taxon>Kineosporiales</taxon>
        <taxon>Kineosporiaceae</taxon>
        <taxon>Pseudokineococcus</taxon>
    </lineage>
</organism>
<dbReference type="Proteomes" id="UP000276232">
    <property type="component" value="Unassembled WGS sequence"/>
</dbReference>
<dbReference type="OrthoDB" id="3830661at2"/>
<reference evidence="2 3" key="1">
    <citation type="journal article" date="2015" name="Stand. Genomic Sci.">
        <title>Genomic Encyclopedia of Bacterial and Archaeal Type Strains, Phase III: the genomes of soil and plant-associated and newly described type strains.</title>
        <authorList>
            <person name="Whitman W.B."/>
            <person name="Woyke T."/>
            <person name="Klenk H.P."/>
            <person name="Zhou Y."/>
            <person name="Lilburn T.G."/>
            <person name="Beck B.J."/>
            <person name="De Vos P."/>
            <person name="Vandamme P."/>
            <person name="Eisen J.A."/>
            <person name="Garrity G."/>
            <person name="Hugenholtz P."/>
            <person name="Kyrpides N.C."/>
        </authorList>
    </citation>
    <scope>NUCLEOTIDE SEQUENCE [LARGE SCALE GENOMIC DNA]</scope>
    <source>
        <strain evidence="2 3">CECT 7306</strain>
    </source>
</reference>